<dbReference type="PANTHER" id="PTHR31204:SF1">
    <property type="entry name" value="SIGMA INTRACELLULAR RECEPTOR 2"/>
    <property type="match status" value="1"/>
</dbReference>
<dbReference type="InterPro" id="IPR051987">
    <property type="entry name" value="Sigma-2_receptor-like"/>
</dbReference>
<gene>
    <name evidence="8" type="ORF">B0T15DRAFT_530970</name>
</gene>
<dbReference type="Proteomes" id="UP001273166">
    <property type="component" value="Unassembled WGS sequence"/>
</dbReference>
<comment type="subcellular location">
    <subcellularLocation>
        <location evidence="1">Membrane</location>
        <topology evidence="1">Multi-pass membrane protein</topology>
    </subcellularLocation>
</comment>
<dbReference type="Pfam" id="PF05241">
    <property type="entry name" value="EBP"/>
    <property type="match status" value="1"/>
</dbReference>
<dbReference type="EMBL" id="JAUDZG010000003">
    <property type="protein sequence ID" value="KAK3307713.1"/>
    <property type="molecule type" value="Genomic_DNA"/>
</dbReference>
<comment type="caution">
    <text evidence="8">The sequence shown here is derived from an EMBL/GenBank/DDBJ whole genome shotgun (WGS) entry which is preliminary data.</text>
</comment>
<feature type="transmembrane region" description="Helical" evidence="6">
    <location>
        <begin position="137"/>
        <end position="158"/>
    </location>
</feature>
<dbReference type="PROSITE" id="PS51751">
    <property type="entry name" value="EXPERA"/>
    <property type="match status" value="1"/>
</dbReference>
<name>A0AAJ0M3L4_9PEZI</name>
<evidence type="ECO:0000256" key="1">
    <source>
        <dbReference type="ARBA" id="ARBA00004141"/>
    </source>
</evidence>
<keyword evidence="9" id="KW-1185">Reference proteome</keyword>
<evidence type="ECO:0000256" key="3">
    <source>
        <dbReference type="ARBA" id="ARBA00022989"/>
    </source>
</evidence>
<proteinExistence type="predicted"/>
<reference evidence="8" key="2">
    <citation type="submission" date="2023-06" db="EMBL/GenBank/DDBJ databases">
        <authorList>
            <consortium name="Lawrence Berkeley National Laboratory"/>
            <person name="Mondo S.J."/>
            <person name="Hensen N."/>
            <person name="Bonometti L."/>
            <person name="Westerberg I."/>
            <person name="Brannstrom I.O."/>
            <person name="Guillou S."/>
            <person name="Cros-Aarteil S."/>
            <person name="Calhoun S."/>
            <person name="Haridas S."/>
            <person name="Kuo A."/>
            <person name="Pangilinan J."/>
            <person name="Riley R."/>
            <person name="Labutti K."/>
            <person name="Andreopoulos B."/>
            <person name="Lipzen A."/>
            <person name="Chen C."/>
            <person name="Yanf M."/>
            <person name="Daum C."/>
            <person name="Ng V."/>
            <person name="Clum A."/>
            <person name="Steindorff A."/>
            <person name="Ohm R."/>
            <person name="Martin F."/>
            <person name="Silar P."/>
            <person name="Natvig D."/>
            <person name="Lalanne C."/>
            <person name="Gautier V."/>
            <person name="Ament-Velasquez S.L."/>
            <person name="Kruys A."/>
            <person name="Hutchinson M.I."/>
            <person name="Powell A.J."/>
            <person name="Barry K."/>
            <person name="Miller A.N."/>
            <person name="Grigoriev I.V."/>
            <person name="Debuchy R."/>
            <person name="Gladieux P."/>
            <person name="Thoren M.H."/>
            <person name="Johannesson H."/>
        </authorList>
    </citation>
    <scope>NUCLEOTIDE SEQUENCE</scope>
    <source>
        <strain evidence="8">CBS 333.67</strain>
    </source>
</reference>
<dbReference type="GeneID" id="87888036"/>
<keyword evidence="4 5" id="KW-0472">Membrane</keyword>
<feature type="transmembrane region" description="Helical" evidence="6">
    <location>
        <begin position="211"/>
        <end position="230"/>
    </location>
</feature>
<evidence type="ECO:0000259" key="7">
    <source>
        <dbReference type="PROSITE" id="PS51751"/>
    </source>
</evidence>
<dbReference type="AlphaFoldDB" id="A0AAJ0M3L4"/>
<evidence type="ECO:0000256" key="4">
    <source>
        <dbReference type="ARBA" id="ARBA00023136"/>
    </source>
</evidence>
<evidence type="ECO:0000256" key="6">
    <source>
        <dbReference type="SAM" id="Phobius"/>
    </source>
</evidence>
<dbReference type="InterPro" id="IPR033118">
    <property type="entry name" value="EXPERA"/>
</dbReference>
<dbReference type="PANTHER" id="PTHR31204">
    <property type="entry name" value="SIGMA INTRACELLULAR RECEPTOR 2"/>
    <property type="match status" value="1"/>
</dbReference>
<dbReference type="GO" id="GO:0005783">
    <property type="term" value="C:endoplasmic reticulum"/>
    <property type="evidence" value="ECO:0007669"/>
    <property type="project" value="TreeGrafter"/>
</dbReference>
<accession>A0AAJ0M3L4</accession>
<evidence type="ECO:0000256" key="5">
    <source>
        <dbReference type="PROSITE-ProRule" id="PRU01087"/>
    </source>
</evidence>
<keyword evidence="2 5" id="KW-0812">Transmembrane</keyword>
<feature type="domain" description="EXPERA" evidence="7">
    <location>
        <begin position="65"/>
        <end position="222"/>
    </location>
</feature>
<organism evidence="8 9">
    <name type="scientific">Chaetomium strumarium</name>
    <dbReference type="NCBI Taxonomy" id="1170767"/>
    <lineage>
        <taxon>Eukaryota</taxon>
        <taxon>Fungi</taxon>
        <taxon>Dikarya</taxon>
        <taxon>Ascomycota</taxon>
        <taxon>Pezizomycotina</taxon>
        <taxon>Sordariomycetes</taxon>
        <taxon>Sordariomycetidae</taxon>
        <taxon>Sordariales</taxon>
        <taxon>Chaetomiaceae</taxon>
        <taxon>Chaetomium</taxon>
    </lineage>
</organism>
<reference evidence="8" key="1">
    <citation type="journal article" date="2023" name="Mol. Phylogenet. Evol.">
        <title>Genome-scale phylogeny and comparative genomics of the fungal order Sordariales.</title>
        <authorList>
            <person name="Hensen N."/>
            <person name="Bonometti L."/>
            <person name="Westerberg I."/>
            <person name="Brannstrom I.O."/>
            <person name="Guillou S."/>
            <person name="Cros-Aarteil S."/>
            <person name="Calhoun S."/>
            <person name="Haridas S."/>
            <person name="Kuo A."/>
            <person name="Mondo S."/>
            <person name="Pangilinan J."/>
            <person name="Riley R."/>
            <person name="LaButti K."/>
            <person name="Andreopoulos B."/>
            <person name="Lipzen A."/>
            <person name="Chen C."/>
            <person name="Yan M."/>
            <person name="Daum C."/>
            <person name="Ng V."/>
            <person name="Clum A."/>
            <person name="Steindorff A."/>
            <person name="Ohm R.A."/>
            <person name="Martin F."/>
            <person name="Silar P."/>
            <person name="Natvig D.O."/>
            <person name="Lalanne C."/>
            <person name="Gautier V."/>
            <person name="Ament-Velasquez S.L."/>
            <person name="Kruys A."/>
            <person name="Hutchinson M.I."/>
            <person name="Powell A.J."/>
            <person name="Barry K."/>
            <person name="Miller A.N."/>
            <person name="Grigoriev I.V."/>
            <person name="Debuchy R."/>
            <person name="Gladieux P."/>
            <person name="Hiltunen Thoren M."/>
            <person name="Johannesson H."/>
        </authorList>
    </citation>
    <scope>NUCLEOTIDE SEQUENCE</scope>
    <source>
        <strain evidence="8">CBS 333.67</strain>
    </source>
</reference>
<dbReference type="GO" id="GO:0016020">
    <property type="term" value="C:membrane"/>
    <property type="evidence" value="ECO:0007669"/>
    <property type="project" value="UniProtKB-SubCell"/>
</dbReference>
<feature type="transmembrane region" description="Helical" evidence="6">
    <location>
        <begin position="43"/>
        <end position="60"/>
    </location>
</feature>
<dbReference type="RefSeq" id="XP_062723493.1">
    <property type="nucleotide sequence ID" value="XM_062869207.1"/>
</dbReference>
<feature type="transmembrane region" description="Helical" evidence="6">
    <location>
        <begin position="170"/>
        <end position="191"/>
    </location>
</feature>
<evidence type="ECO:0000313" key="8">
    <source>
        <dbReference type="EMBL" id="KAK3307713.1"/>
    </source>
</evidence>
<protein>
    <recommendedName>
        <fullName evidence="7">EXPERA domain-containing protein</fullName>
    </recommendedName>
</protein>
<evidence type="ECO:0000313" key="9">
    <source>
        <dbReference type="Proteomes" id="UP001273166"/>
    </source>
</evidence>
<feature type="transmembrane region" description="Helical" evidence="6">
    <location>
        <begin position="72"/>
        <end position="90"/>
    </location>
</feature>
<evidence type="ECO:0000256" key="2">
    <source>
        <dbReference type="ARBA" id="ARBA00022692"/>
    </source>
</evidence>
<sequence>MFGPTTNPVRTVPPSRVHKADIRRAASQTLRQRNHNLDCPSTFYGGLLLISTYLANMATYNNTWRNKIWMGWFLMQPPVILLIDLLEYLYPAWVYEPAGAPLHAVYALKQWYIATYNDPIVQWTAETASGHDSWMGLFLHVEFLFLLPTALYGVYRFAVQRRGTSGADELLFLVYALEVAFTTLVCIYDTYYLDSAVYSEELKRTLRVQFYGPWCLFPTLMAIDMAIRILGRIKAADAVLGARKSQ</sequence>
<keyword evidence="3 5" id="KW-1133">Transmembrane helix</keyword>